<feature type="compositionally biased region" description="Basic and acidic residues" evidence="1">
    <location>
        <begin position="150"/>
        <end position="163"/>
    </location>
</feature>
<evidence type="ECO:0000313" key="2">
    <source>
        <dbReference type="EMBL" id="TVU24807.1"/>
    </source>
</evidence>
<feature type="compositionally biased region" description="Low complexity" evidence="1">
    <location>
        <begin position="66"/>
        <end position="82"/>
    </location>
</feature>
<accession>A0A5J9UNP2</accession>
<gene>
    <name evidence="2" type="ORF">EJB05_27266</name>
</gene>
<comment type="caution">
    <text evidence="2">The sequence shown here is derived from an EMBL/GenBank/DDBJ whole genome shotgun (WGS) entry which is preliminary data.</text>
</comment>
<name>A0A5J9UNP2_9POAL</name>
<feature type="compositionally biased region" description="Basic residues" evidence="1">
    <location>
        <begin position="140"/>
        <end position="149"/>
    </location>
</feature>
<evidence type="ECO:0000256" key="1">
    <source>
        <dbReference type="SAM" id="MobiDB-lite"/>
    </source>
</evidence>
<keyword evidence="3" id="KW-1185">Reference proteome</keyword>
<evidence type="ECO:0000313" key="3">
    <source>
        <dbReference type="Proteomes" id="UP000324897"/>
    </source>
</evidence>
<feature type="region of interest" description="Disordered" evidence="1">
    <location>
        <begin position="66"/>
        <end position="86"/>
    </location>
</feature>
<dbReference type="Gramene" id="TVU24807">
    <property type="protein sequence ID" value="TVU24807"/>
    <property type="gene ID" value="EJB05_27266"/>
</dbReference>
<feature type="non-terminal residue" evidence="2">
    <location>
        <position position="1"/>
    </location>
</feature>
<sequence>MCTVETFRQRCASVFLQEPLGVEACRQLPPATTTIDGGAHATVPVEVEARLAGVAEAAMPLSATNSAASATAGEAAASTPTTRVEERLPEAVAEEDTMAVADDAAAAVSAATLQGGAKEGEEESNDPLDPISSLPWPRSAGHRRHRGRGHGSEVVKEEEKRDGVGQLAATAFCSYVFSS</sequence>
<protein>
    <submittedName>
        <fullName evidence="2">Uncharacterized protein</fullName>
    </submittedName>
</protein>
<dbReference type="AlphaFoldDB" id="A0A5J9UNP2"/>
<dbReference type="Proteomes" id="UP000324897">
    <property type="component" value="Chromosome 2"/>
</dbReference>
<organism evidence="2 3">
    <name type="scientific">Eragrostis curvula</name>
    <name type="common">weeping love grass</name>
    <dbReference type="NCBI Taxonomy" id="38414"/>
    <lineage>
        <taxon>Eukaryota</taxon>
        <taxon>Viridiplantae</taxon>
        <taxon>Streptophyta</taxon>
        <taxon>Embryophyta</taxon>
        <taxon>Tracheophyta</taxon>
        <taxon>Spermatophyta</taxon>
        <taxon>Magnoliopsida</taxon>
        <taxon>Liliopsida</taxon>
        <taxon>Poales</taxon>
        <taxon>Poaceae</taxon>
        <taxon>PACMAD clade</taxon>
        <taxon>Chloridoideae</taxon>
        <taxon>Eragrostideae</taxon>
        <taxon>Eragrostidinae</taxon>
        <taxon>Eragrostis</taxon>
    </lineage>
</organism>
<dbReference type="EMBL" id="RWGY01000013">
    <property type="protein sequence ID" value="TVU24807.1"/>
    <property type="molecule type" value="Genomic_DNA"/>
</dbReference>
<proteinExistence type="predicted"/>
<reference evidence="2 3" key="1">
    <citation type="journal article" date="2019" name="Sci. Rep.">
        <title>A high-quality genome of Eragrostis curvula grass provides insights into Poaceae evolution and supports new strategies to enhance forage quality.</title>
        <authorList>
            <person name="Carballo J."/>
            <person name="Santos B.A.C.M."/>
            <person name="Zappacosta D."/>
            <person name="Garbus I."/>
            <person name="Selva J.P."/>
            <person name="Gallo C.A."/>
            <person name="Diaz A."/>
            <person name="Albertini E."/>
            <person name="Caccamo M."/>
            <person name="Echenique V."/>
        </authorList>
    </citation>
    <scope>NUCLEOTIDE SEQUENCE [LARGE SCALE GENOMIC DNA]</scope>
    <source>
        <strain evidence="3">cv. Victoria</strain>
        <tissue evidence="2">Leaf</tissue>
    </source>
</reference>
<feature type="region of interest" description="Disordered" evidence="1">
    <location>
        <begin position="111"/>
        <end position="164"/>
    </location>
</feature>